<dbReference type="InterPro" id="IPR039994">
    <property type="entry name" value="NO66-like"/>
</dbReference>
<keyword evidence="2" id="KW-0479">Metal-binding</keyword>
<name>A0A3S3SBY9_9BURK</name>
<dbReference type="Proteomes" id="UP000288178">
    <property type="component" value="Unassembled WGS sequence"/>
</dbReference>
<keyword evidence="5" id="KW-0408">Iron</keyword>
<evidence type="ECO:0000256" key="1">
    <source>
        <dbReference type="ARBA" id="ARBA00001954"/>
    </source>
</evidence>
<protein>
    <submittedName>
        <fullName evidence="7">Cupin domain-containing protein</fullName>
    </submittedName>
</protein>
<dbReference type="EMBL" id="SACT01000004">
    <property type="protein sequence ID" value="RVT51034.1"/>
    <property type="molecule type" value="Genomic_DNA"/>
</dbReference>
<proteinExistence type="predicted"/>
<dbReference type="RefSeq" id="WP_128199061.1">
    <property type="nucleotide sequence ID" value="NZ_SACT01000004.1"/>
</dbReference>
<evidence type="ECO:0000256" key="4">
    <source>
        <dbReference type="ARBA" id="ARBA00023002"/>
    </source>
</evidence>
<dbReference type="PANTHER" id="PTHR13096:SF8">
    <property type="entry name" value="RIBOSOMAL OXYGENASE 1"/>
    <property type="match status" value="1"/>
</dbReference>
<dbReference type="Gene3D" id="2.60.120.650">
    <property type="entry name" value="Cupin"/>
    <property type="match status" value="1"/>
</dbReference>
<comment type="caution">
    <text evidence="7">The sequence shown here is derived from an EMBL/GenBank/DDBJ whole genome shotgun (WGS) entry which is preliminary data.</text>
</comment>
<gene>
    <name evidence="7" type="ORF">ENE75_14720</name>
</gene>
<organism evidence="7 8">
    <name type="scientific">Rubrivivax albus</name>
    <dbReference type="NCBI Taxonomy" id="2499835"/>
    <lineage>
        <taxon>Bacteria</taxon>
        <taxon>Pseudomonadati</taxon>
        <taxon>Pseudomonadota</taxon>
        <taxon>Betaproteobacteria</taxon>
        <taxon>Burkholderiales</taxon>
        <taxon>Sphaerotilaceae</taxon>
        <taxon>Rubrivivax</taxon>
    </lineage>
</organism>
<evidence type="ECO:0000256" key="3">
    <source>
        <dbReference type="ARBA" id="ARBA00022964"/>
    </source>
</evidence>
<sequence>MDIQAPTALLGGLSPAQFMRRHWQKQPLLVRQAWPGVTPPLSRPALFALAAQDGIESRLVRRMGQTWSLRRGPLPRRALPPLQQPGWTLLVQGLDLHTPAAHAMLAPFAFVPHARLDDLMVSWASDGGGVGPHVDAYDVFLIQLHGRRRWRVAPPGDRTFVDGLPLRILQHFAPTQEWVLEPGDMLYLPPMWGHDGTAVGGDCMTASVGFRTPHRRELARELLLRLADAVADADGPDPIYADRGQAAVADPGRIPPGYPAFASNALAAAFGGANALPRALGEVLSEPKPGVWFDPPARTPAGHGALRLDARTRMLYDDRHVFVNGESWRAAGRDARLLRQLADARRLSAADRARLSGEAAAIVDDWLDDGWLHEEDGG</sequence>
<dbReference type="InterPro" id="IPR003347">
    <property type="entry name" value="JmjC_dom"/>
</dbReference>
<dbReference type="Pfam" id="PF08007">
    <property type="entry name" value="JmjC_2"/>
    <property type="match status" value="1"/>
</dbReference>
<evidence type="ECO:0000313" key="8">
    <source>
        <dbReference type="Proteomes" id="UP000288178"/>
    </source>
</evidence>
<dbReference type="OrthoDB" id="9764016at2"/>
<dbReference type="Pfam" id="PF20514">
    <property type="entry name" value="WHD_ROXA"/>
    <property type="match status" value="1"/>
</dbReference>
<dbReference type="InterPro" id="IPR046799">
    <property type="entry name" value="ROXA-like_wH"/>
</dbReference>
<dbReference type="PROSITE" id="PS51184">
    <property type="entry name" value="JMJC"/>
    <property type="match status" value="1"/>
</dbReference>
<feature type="domain" description="JmjC" evidence="6">
    <location>
        <begin position="100"/>
        <end position="227"/>
    </location>
</feature>
<dbReference type="GO" id="GO:0016706">
    <property type="term" value="F:2-oxoglutarate-dependent dioxygenase activity"/>
    <property type="evidence" value="ECO:0007669"/>
    <property type="project" value="TreeGrafter"/>
</dbReference>
<accession>A0A3S3SBY9</accession>
<reference evidence="7 8" key="1">
    <citation type="submission" date="2019-01" db="EMBL/GenBank/DDBJ databases">
        <authorList>
            <person name="Chen W.-M."/>
        </authorList>
    </citation>
    <scope>NUCLEOTIDE SEQUENCE [LARGE SCALE GENOMIC DNA]</scope>
    <source>
        <strain evidence="7 8">ICH-3</strain>
    </source>
</reference>
<dbReference type="Gene3D" id="3.40.366.30">
    <property type="entry name" value="50S ribosomal protein L16 arginine hydroxylase, Chain A, Domain 2"/>
    <property type="match status" value="1"/>
</dbReference>
<evidence type="ECO:0000313" key="7">
    <source>
        <dbReference type="EMBL" id="RVT51034.1"/>
    </source>
</evidence>
<dbReference type="SUPFAM" id="SSF51197">
    <property type="entry name" value="Clavaminate synthase-like"/>
    <property type="match status" value="1"/>
</dbReference>
<dbReference type="GO" id="GO:0046872">
    <property type="term" value="F:metal ion binding"/>
    <property type="evidence" value="ECO:0007669"/>
    <property type="project" value="UniProtKB-KW"/>
</dbReference>
<dbReference type="AlphaFoldDB" id="A0A3S3SBY9"/>
<evidence type="ECO:0000256" key="2">
    <source>
        <dbReference type="ARBA" id="ARBA00022723"/>
    </source>
</evidence>
<comment type="cofactor">
    <cofactor evidence="1">
        <name>Fe(2+)</name>
        <dbReference type="ChEBI" id="CHEBI:29033"/>
    </cofactor>
</comment>
<dbReference type="PANTHER" id="PTHR13096">
    <property type="entry name" value="MINA53 MYC INDUCED NUCLEAR ANTIGEN"/>
    <property type="match status" value="1"/>
</dbReference>
<dbReference type="SMART" id="SM00558">
    <property type="entry name" value="JmjC"/>
    <property type="match status" value="1"/>
</dbReference>
<keyword evidence="4" id="KW-0560">Oxidoreductase</keyword>
<evidence type="ECO:0000256" key="5">
    <source>
        <dbReference type="ARBA" id="ARBA00023004"/>
    </source>
</evidence>
<evidence type="ECO:0000259" key="6">
    <source>
        <dbReference type="PROSITE" id="PS51184"/>
    </source>
</evidence>
<keyword evidence="8" id="KW-1185">Reference proteome</keyword>
<keyword evidence="3" id="KW-0223">Dioxygenase</keyword>